<dbReference type="RefSeq" id="WP_260747655.1">
    <property type="nucleotide sequence ID" value="NZ_CP092109.1"/>
</dbReference>
<dbReference type="Proteomes" id="UP001060414">
    <property type="component" value="Chromosome"/>
</dbReference>
<proteinExistence type="predicted"/>
<keyword evidence="3" id="KW-1185">Reference proteome</keyword>
<dbReference type="PROSITE" id="PS50910">
    <property type="entry name" value="HEPN"/>
    <property type="match status" value="1"/>
</dbReference>
<accession>A0ABY5ZKC2</accession>
<evidence type="ECO:0000259" key="1">
    <source>
        <dbReference type="PROSITE" id="PS50910"/>
    </source>
</evidence>
<evidence type="ECO:0000313" key="2">
    <source>
        <dbReference type="EMBL" id="UWZ79299.1"/>
    </source>
</evidence>
<gene>
    <name evidence="2" type="ORF">L9S41_16700</name>
</gene>
<name>A0ABY5ZKC2_9BACT</name>
<dbReference type="SMART" id="SM00748">
    <property type="entry name" value="HEPN"/>
    <property type="match status" value="1"/>
</dbReference>
<dbReference type="Pfam" id="PF05168">
    <property type="entry name" value="HEPN"/>
    <property type="match status" value="1"/>
</dbReference>
<sequence>MPEPQIQLKSKVMVDISKHIGHWRAGAREDWEVAQDLLRRGRTRHGLFFAHLAVEKALKAEVCQKTNQLAPPIHNLVRLADLAGLSLSDERRELLAEVNSFNIEGRYPELFFPLPSRHEVESYLKRIEDLLTCLHQTS</sequence>
<protein>
    <submittedName>
        <fullName evidence="2">HEPN domain-containing protein</fullName>
    </submittedName>
</protein>
<dbReference type="Gene3D" id="1.20.120.330">
    <property type="entry name" value="Nucleotidyltransferases domain 2"/>
    <property type="match status" value="1"/>
</dbReference>
<evidence type="ECO:0000313" key="3">
    <source>
        <dbReference type="Proteomes" id="UP001060414"/>
    </source>
</evidence>
<dbReference type="InterPro" id="IPR007842">
    <property type="entry name" value="HEPN_dom"/>
</dbReference>
<dbReference type="SUPFAM" id="SSF81593">
    <property type="entry name" value="Nucleotidyltransferase substrate binding subunit/domain"/>
    <property type="match status" value="1"/>
</dbReference>
<organism evidence="2 3">
    <name type="scientific">Geoalkalibacter halelectricus</name>
    <dbReference type="NCBI Taxonomy" id="2847045"/>
    <lineage>
        <taxon>Bacteria</taxon>
        <taxon>Pseudomonadati</taxon>
        <taxon>Thermodesulfobacteriota</taxon>
        <taxon>Desulfuromonadia</taxon>
        <taxon>Desulfuromonadales</taxon>
        <taxon>Geoalkalibacteraceae</taxon>
        <taxon>Geoalkalibacter</taxon>
    </lineage>
</organism>
<dbReference type="EMBL" id="CP092109">
    <property type="protein sequence ID" value="UWZ79299.1"/>
    <property type="molecule type" value="Genomic_DNA"/>
</dbReference>
<feature type="domain" description="HEPN" evidence="1">
    <location>
        <begin position="24"/>
        <end position="130"/>
    </location>
</feature>
<reference evidence="2" key="1">
    <citation type="journal article" date="2022" name="Environ. Microbiol.">
        <title>Geoalkalibacter halelectricus SAP #1 sp. nov. possessing extracellular electron transfer and mineral#reducing capabilities from a haloalkaline environment.</title>
        <authorList>
            <person name="Yadav S."/>
            <person name="Singh R."/>
            <person name="Sundharam S.S."/>
            <person name="Chaudhary S."/>
            <person name="Krishnamurthi S."/>
            <person name="Patil S.A."/>
        </authorList>
    </citation>
    <scope>NUCLEOTIDE SEQUENCE</scope>
    <source>
        <strain evidence="2">SAP-1</strain>
    </source>
</reference>